<comment type="caution">
    <text evidence="2">The sequence shown here is derived from an EMBL/GenBank/DDBJ whole genome shotgun (WGS) entry which is preliminary data.</text>
</comment>
<dbReference type="InterPro" id="IPR015943">
    <property type="entry name" value="WD40/YVTN_repeat-like_dom_sf"/>
</dbReference>
<evidence type="ECO:0000313" key="2">
    <source>
        <dbReference type="EMBL" id="KPL75570.1"/>
    </source>
</evidence>
<evidence type="ECO:0000259" key="1">
    <source>
        <dbReference type="Pfam" id="PF13360"/>
    </source>
</evidence>
<dbReference type="Pfam" id="PF13360">
    <property type="entry name" value="PQQ_2"/>
    <property type="match status" value="3"/>
</dbReference>
<dbReference type="Proteomes" id="UP000050501">
    <property type="component" value="Unassembled WGS sequence"/>
</dbReference>
<keyword evidence="3" id="KW-1185">Reference proteome</keyword>
<dbReference type="RefSeq" id="WP_062417497.1">
    <property type="nucleotide sequence ID" value="NZ_DF967974.1"/>
</dbReference>
<proteinExistence type="predicted"/>
<organism evidence="2 3">
    <name type="scientific">Levilinea saccharolytica</name>
    <dbReference type="NCBI Taxonomy" id="229921"/>
    <lineage>
        <taxon>Bacteria</taxon>
        <taxon>Bacillati</taxon>
        <taxon>Chloroflexota</taxon>
        <taxon>Anaerolineae</taxon>
        <taxon>Anaerolineales</taxon>
        <taxon>Anaerolineaceae</taxon>
        <taxon>Levilinea</taxon>
    </lineage>
</organism>
<dbReference type="Gene3D" id="2.40.10.480">
    <property type="match status" value="1"/>
</dbReference>
<feature type="domain" description="Pyrrolo-quinoline quinone repeat" evidence="1">
    <location>
        <begin position="184"/>
        <end position="263"/>
    </location>
</feature>
<dbReference type="InterPro" id="IPR018391">
    <property type="entry name" value="PQQ_b-propeller_rpt"/>
</dbReference>
<dbReference type="SMART" id="SM00564">
    <property type="entry name" value="PQQ"/>
    <property type="match status" value="7"/>
</dbReference>
<reference evidence="2 3" key="1">
    <citation type="submission" date="2015-07" db="EMBL/GenBank/DDBJ databases">
        <title>Genome sequence of Levilinea saccharolytica DSM 16555.</title>
        <authorList>
            <person name="Hemp J."/>
            <person name="Ward L.M."/>
            <person name="Pace L.A."/>
            <person name="Fischer W.W."/>
        </authorList>
    </citation>
    <scope>NUCLEOTIDE SEQUENCE [LARGE SCALE GENOMIC DNA]</scope>
    <source>
        <strain evidence="2 3">KIBI-1</strain>
    </source>
</reference>
<name>A0A0N8GMK7_9CHLR</name>
<dbReference type="EMBL" id="LGCM01000065">
    <property type="protein sequence ID" value="KPL75570.1"/>
    <property type="molecule type" value="Genomic_DNA"/>
</dbReference>
<dbReference type="Gene3D" id="2.40.128.630">
    <property type="match status" value="1"/>
</dbReference>
<dbReference type="PATRIC" id="fig|229921.5.peg.30"/>
<dbReference type="AlphaFoldDB" id="A0A0N8GMK7"/>
<dbReference type="PANTHER" id="PTHR34512:SF30">
    <property type="entry name" value="OUTER MEMBRANE PROTEIN ASSEMBLY FACTOR BAMB"/>
    <property type="match status" value="1"/>
</dbReference>
<dbReference type="SUPFAM" id="SSF50998">
    <property type="entry name" value="Quinoprotein alcohol dehydrogenase-like"/>
    <property type="match status" value="1"/>
</dbReference>
<gene>
    <name evidence="2" type="ORF">ADN01_17050</name>
</gene>
<evidence type="ECO:0000313" key="3">
    <source>
        <dbReference type="Proteomes" id="UP000050501"/>
    </source>
</evidence>
<protein>
    <recommendedName>
        <fullName evidence="1">Pyrrolo-quinoline quinone repeat domain-containing protein</fullName>
    </recommendedName>
</protein>
<accession>A0A0N8GMK7</accession>
<dbReference type="InterPro" id="IPR002372">
    <property type="entry name" value="PQQ_rpt_dom"/>
</dbReference>
<dbReference type="Gene3D" id="2.130.10.10">
    <property type="entry name" value="YVTN repeat-like/Quinoprotein amine dehydrogenase"/>
    <property type="match status" value="1"/>
</dbReference>
<dbReference type="InterPro" id="IPR011047">
    <property type="entry name" value="Quinoprotein_ADH-like_sf"/>
</dbReference>
<sequence>MAASLLLSACSGGLAASSWPGVTVAGDVAYVAYGSEIGAVNLSTGNLTWRYPEKVDARTTYYAAPQLDGTQLLVGDYANKLHSLDANTGTAQWAFEGAAGRYIAPVKILPDAILAANADHHLYVLDRQGQLRWKFETQQGVWAQPVTDENFIYLAGMDRQLYALPMAGGEPRWTKDLGGSVVYGLALDADGVLYVSTMAKEVIALRAENGQELWRFAAQGVIWARPVVKDGKVFVGDLTGKFYGIDAKNGQAVWSVDTGAPVIAAAGQTPENLVVVNEKGDVIFLTLDGSIVWTRTVNGKLYSSPAVGEKHIVVAALEGENLLVAFDFQGNQTWQFQFPKK</sequence>
<dbReference type="PANTHER" id="PTHR34512">
    <property type="entry name" value="CELL SURFACE PROTEIN"/>
    <property type="match status" value="1"/>
</dbReference>
<feature type="domain" description="Pyrrolo-quinoline quinone repeat" evidence="1">
    <location>
        <begin position="20"/>
        <end position="133"/>
    </location>
</feature>
<feature type="domain" description="Pyrrolo-quinoline quinone repeat" evidence="1">
    <location>
        <begin position="271"/>
        <end position="337"/>
    </location>
</feature>
<dbReference type="STRING" id="229921.ADN01_17050"/>